<keyword evidence="2" id="KW-0812">Transmembrane</keyword>
<feature type="transmembrane region" description="Helical" evidence="2">
    <location>
        <begin position="410"/>
        <end position="429"/>
    </location>
</feature>
<feature type="region of interest" description="Disordered" evidence="1">
    <location>
        <begin position="296"/>
        <end position="316"/>
    </location>
</feature>
<dbReference type="HOGENOM" id="CLU_378170_0_0_1"/>
<dbReference type="OrthoDB" id="10631374at2759"/>
<keyword evidence="2" id="KW-0472">Membrane</keyword>
<evidence type="ECO:0000256" key="1">
    <source>
        <dbReference type="SAM" id="MobiDB-lite"/>
    </source>
</evidence>
<dbReference type="Proteomes" id="UP000016932">
    <property type="component" value="Unassembled WGS sequence"/>
</dbReference>
<feature type="region of interest" description="Disordered" evidence="1">
    <location>
        <begin position="25"/>
        <end position="51"/>
    </location>
</feature>
<reference evidence="3 4" key="1">
    <citation type="journal article" date="2012" name="PLoS Pathog.">
        <title>Diverse lifestyles and strategies of plant pathogenesis encoded in the genomes of eighteen Dothideomycetes fungi.</title>
        <authorList>
            <person name="Ohm R.A."/>
            <person name="Feau N."/>
            <person name="Henrissat B."/>
            <person name="Schoch C.L."/>
            <person name="Horwitz B.A."/>
            <person name="Barry K.W."/>
            <person name="Condon B.J."/>
            <person name="Copeland A.C."/>
            <person name="Dhillon B."/>
            <person name="Glaser F."/>
            <person name="Hesse C.N."/>
            <person name="Kosti I."/>
            <person name="LaButti K."/>
            <person name="Lindquist E.A."/>
            <person name="Lucas S."/>
            <person name="Salamov A.A."/>
            <person name="Bradshaw R.E."/>
            <person name="Ciuffetti L."/>
            <person name="Hamelin R.C."/>
            <person name="Kema G.H.J."/>
            <person name="Lawrence C."/>
            <person name="Scott J.A."/>
            <person name="Spatafora J.W."/>
            <person name="Turgeon B.G."/>
            <person name="de Wit P.J.G.M."/>
            <person name="Zhong S."/>
            <person name="Goodwin S.B."/>
            <person name="Grigoriev I.V."/>
        </authorList>
    </citation>
    <scope>NUCLEOTIDE SEQUENCE [LARGE SCALE GENOMIC DNA]</scope>
    <source>
        <strain evidence="3 4">CIRAD86</strain>
    </source>
</reference>
<dbReference type="KEGG" id="pfj:MYCFIDRAFT_175632"/>
<dbReference type="VEuPathDB" id="FungiDB:MYCFIDRAFT_175632"/>
<feature type="compositionally biased region" description="Basic and acidic residues" evidence="1">
    <location>
        <begin position="39"/>
        <end position="50"/>
    </location>
</feature>
<feature type="compositionally biased region" description="Basic and acidic residues" evidence="1">
    <location>
        <begin position="456"/>
        <end position="466"/>
    </location>
</feature>
<feature type="transmembrane region" description="Helical" evidence="2">
    <location>
        <begin position="268"/>
        <end position="286"/>
    </location>
</feature>
<feature type="region of interest" description="Disordered" evidence="1">
    <location>
        <begin position="498"/>
        <end position="518"/>
    </location>
</feature>
<evidence type="ECO:0000256" key="2">
    <source>
        <dbReference type="SAM" id="Phobius"/>
    </source>
</evidence>
<proteinExistence type="predicted"/>
<gene>
    <name evidence="3" type="ORF">MYCFIDRAFT_175632</name>
</gene>
<feature type="region of interest" description="Disordered" evidence="1">
    <location>
        <begin position="439"/>
        <end position="471"/>
    </location>
</feature>
<protein>
    <submittedName>
        <fullName evidence="3">Uncharacterized protein</fullName>
    </submittedName>
</protein>
<name>M3ABY1_PSEFD</name>
<dbReference type="GeneID" id="19333414"/>
<evidence type="ECO:0000313" key="3">
    <source>
        <dbReference type="EMBL" id="EME82076.1"/>
    </source>
</evidence>
<keyword evidence="4" id="KW-1185">Reference proteome</keyword>
<dbReference type="AlphaFoldDB" id="M3ABY1"/>
<dbReference type="RefSeq" id="XP_007927528.1">
    <property type="nucleotide sequence ID" value="XM_007929337.1"/>
</dbReference>
<organism evidence="3 4">
    <name type="scientific">Pseudocercospora fijiensis (strain CIRAD86)</name>
    <name type="common">Black leaf streak disease fungus</name>
    <name type="synonym">Mycosphaerella fijiensis</name>
    <dbReference type="NCBI Taxonomy" id="383855"/>
    <lineage>
        <taxon>Eukaryota</taxon>
        <taxon>Fungi</taxon>
        <taxon>Dikarya</taxon>
        <taxon>Ascomycota</taxon>
        <taxon>Pezizomycotina</taxon>
        <taxon>Dothideomycetes</taxon>
        <taxon>Dothideomycetidae</taxon>
        <taxon>Mycosphaerellales</taxon>
        <taxon>Mycosphaerellaceae</taxon>
        <taxon>Pseudocercospora</taxon>
    </lineage>
</organism>
<accession>M3ABY1</accession>
<sequence>MTVIMDKLPSIKSLYNSYYALSPPVSTETPTVDSAPITHNKEPSSEDRIRVPCPIPPRDSNLDMEANQVEPEQCGFIPLYDGCNAPRTKFEEGKGHPVRGYCDHHVPWSLEPVDGSEPQDVGANGIDGAVLEHGKNTGADETPLPTPSANTAPDGEDASRADDYGPWGEPITFADFTYLTLLSLVKDSEHWVPNDVSASASQTLTWNDIENADLEKFSGDERGFVTSEPDALYTPCVYAPSLHEPSLTASLDHDASSQRSEAAEVCSLVLLLLIISLTLSSLYKYLQRRASAAGMRSPAKSRKSANDDGNNVENHPACSSGMTLGFVSGSLLTLSMSRTHDQALERAGICVGTVTLSWLIMNTLATVNVIVHERPAWAVRILDHIKAFFDQVTKKSRAGYAKICNAILRLAWHCAFAIMLMAFIMLLLANATMKSLPETTGEEKASNQGSSAAQKKQGEENDDAKHKAWTKPCTLEELDPPKINPWLKRAEEQRAKIASASRAWESSSDEPKAKSASEADERLPARFIWRSQKERLMKKVRYQLLLKIVRFAFDRIYGHRHRHVQSLIAALKGEFYNQLHHFPRRLETEFGSQTHTVSASQHFSLSLSPTTHIRFIFQTPPKILPSSLACLASAAPLDRQTEEEEEEYQVGFSANLNAGGLLAAAAQGDFNAAAEVANYGFNAVGDAADYKLSRSSSKALRLLKASRLNRMLSTRVHTEASVKAQQIVLVINN</sequence>
<evidence type="ECO:0000313" key="4">
    <source>
        <dbReference type="Proteomes" id="UP000016932"/>
    </source>
</evidence>
<dbReference type="EMBL" id="KB446559">
    <property type="protein sequence ID" value="EME82076.1"/>
    <property type="molecule type" value="Genomic_DNA"/>
</dbReference>
<keyword evidence="2" id="KW-1133">Transmembrane helix</keyword>
<feature type="compositionally biased region" description="Basic and acidic residues" evidence="1">
    <location>
        <begin position="509"/>
        <end position="518"/>
    </location>
</feature>
<feature type="region of interest" description="Disordered" evidence="1">
    <location>
        <begin position="132"/>
        <end position="164"/>
    </location>
</feature>